<dbReference type="GO" id="GO:1904263">
    <property type="term" value="P:positive regulation of TORC1 signaling"/>
    <property type="evidence" value="ECO:0007669"/>
    <property type="project" value="TreeGrafter"/>
</dbReference>
<gene>
    <name evidence="4" type="primary">Acey_s0039.g128</name>
    <name evidence="4" type="synonym">Acey-ragc-1</name>
    <name evidence="4" type="ORF">Y032_0039g128</name>
</gene>
<dbReference type="InterPro" id="IPR006762">
    <property type="entry name" value="Gtr1_RagA"/>
</dbReference>
<proteinExistence type="inferred from homology"/>
<organism evidence="4 5">
    <name type="scientific">Ancylostoma ceylanicum</name>
    <dbReference type="NCBI Taxonomy" id="53326"/>
    <lineage>
        <taxon>Eukaryota</taxon>
        <taxon>Metazoa</taxon>
        <taxon>Ecdysozoa</taxon>
        <taxon>Nematoda</taxon>
        <taxon>Chromadorea</taxon>
        <taxon>Rhabditida</taxon>
        <taxon>Rhabditina</taxon>
        <taxon>Rhabditomorpha</taxon>
        <taxon>Strongyloidea</taxon>
        <taxon>Ancylostomatidae</taxon>
        <taxon>Ancylostomatinae</taxon>
        <taxon>Ancylostoma</taxon>
    </lineage>
</organism>
<evidence type="ECO:0000256" key="3">
    <source>
        <dbReference type="RuleBase" id="RU367014"/>
    </source>
</evidence>
<evidence type="ECO:0000256" key="1">
    <source>
        <dbReference type="ARBA" id="ARBA00022741"/>
    </source>
</evidence>
<protein>
    <recommendedName>
        <fullName evidence="6">Gtr1/RagA G protein region</fullName>
    </recommendedName>
</protein>
<dbReference type="PANTHER" id="PTHR11259">
    <property type="entry name" value="RAS-RELATED GTP BINDING RAG/GTR YEAST"/>
    <property type="match status" value="1"/>
</dbReference>
<accession>A0A016UJJ8</accession>
<evidence type="ECO:0000313" key="5">
    <source>
        <dbReference type="Proteomes" id="UP000024635"/>
    </source>
</evidence>
<dbReference type="Gene3D" id="3.30.450.190">
    <property type="match status" value="1"/>
</dbReference>
<keyword evidence="2 3" id="KW-0342">GTP-binding</keyword>
<dbReference type="GO" id="GO:0010507">
    <property type="term" value="P:negative regulation of autophagy"/>
    <property type="evidence" value="ECO:0007669"/>
    <property type="project" value="TreeGrafter"/>
</dbReference>
<evidence type="ECO:0008006" key="6">
    <source>
        <dbReference type="Google" id="ProtNLM"/>
    </source>
</evidence>
<evidence type="ECO:0000313" key="4">
    <source>
        <dbReference type="EMBL" id="EYC14738.1"/>
    </source>
</evidence>
<keyword evidence="1 3" id="KW-0547">Nucleotide-binding</keyword>
<dbReference type="GO" id="GO:1990131">
    <property type="term" value="C:Gtr1-Gtr2 GTPase complex"/>
    <property type="evidence" value="ECO:0007669"/>
    <property type="project" value="TreeGrafter"/>
</dbReference>
<dbReference type="GO" id="GO:0009267">
    <property type="term" value="P:cellular response to starvation"/>
    <property type="evidence" value="ECO:0007669"/>
    <property type="project" value="TreeGrafter"/>
</dbReference>
<name>A0A016UJJ8_9BILA</name>
<reference evidence="5" key="1">
    <citation type="journal article" date="2015" name="Nat. Genet.">
        <title>The genome and transcriptome of the zoonotic hookworm Ancylostoma ceylanicum identify infection-specific gene families.</title>
        <authorList>
            <person name="Schwarz E.M."/>
            <person name="Hu Y."/>
            <person name="Antoshechkin I."/>
            <person name="Miller M.M."/>
            <person name="Sternberg P.W."/>
            <person name="Aroian R.V."/>
        </authorList>
    </citation>
    <scope>NUCLEOTIDE SEQUENCE</scope>
    <source>
        <strain evidence="5">HY135</strain>
    </source>
</reference>
<evidence type="ECO:0000256" key="2">
    <source>
        <dbReference type="ARBA" id="ARBA00023134"/>
    </source>
</evidence>
<sequence length="106" mass="12207">MFSSSSVTFLISCESSVITTTILRAKECDGEVQNPFDDNSYAVIRLKTDQVMFLRQLNKHLALVCVIRGENFEKQGLIDYNFNCFKEGIENVFMVRKRILEESKNT</sequence>
<comment type="caution">
    <text evidence="4">The sequence shown here is derived from an EMBL/GenBank/DDBJ whole genome shotgun (WGS) entry which is preliminary data.</text>
</comment>
<dbReference type="OrthoDB" id="26136at2759"/>
<dbReference type="PANTHER" id="PTHR11259:SF2">
    <property type="entry name" value="GH16429P"/>
    <property type="match status" value="1"/>
</dbReference>
<keyword evidence="5" id="KW-1185">Reference proteome</keyword>
<dbReference type="EMBL" id="JARK01001375">
    <property type="protein sequence ID" value="EYC14738.1"/>
    <property type="molecule type" value="Genomic_DNA"/>
</dbReference>
<dbReference type="AlphaFoldDB" id="A0A016UJJ8"/>
<dbReference type="GO" id="GO:0005525">
    <property type="term" value="F:GTP binding"/>
    <property type="evidence" value="ECO:0007669"/>
    <property type="project" value="UniProtKB-UniRule"/>
</dbReference>
<dbReference type="GO" id="GO:0005634">
    <property type="term" value="C:nucleus"/>
    <property type="evidence" value="ECO:0007669"/>
    <property type="project" value="TreeGrafter"/>
</dbReference>
<dbReference type="GO" id="GO:0005764">
    <property type="term" value="C:lysosome"/>
    <property type="evidence" value="ECO:0007669"/>
    <property type="project" value="TreeGrafter"/>
</dbReference>
<comment type="similarity">
    <text evidence="3">Belongs to the GTR/RAG GTP-binding protein family.</text>
</comment>
<dbReference type="GO" id="GO:0003924">
    <property type="term" value="F:GTPase activity"/>
    <property type="evidence" value="ECO:0007669"/>
    <property type="project" value="TreeGrafter"/>
</dbReference>
<dbReference type="Proteomes" id="UP000024635">
    <property type="component" value="Unassembled WGS sequence"/>
</dbReference>